<dbReference type="OrthoDB" id="5427350at2759"/>
<reference evidence="1" key="1">
    <citation type="journal article" date="2021" name="Nat. Commun.">
        <title>Genetic determinants of endophytism in the Arabidopsis root mycobiome.</title>
        <authorList>
            <person name="Mesny F."/>
            <person name="Miyauchi S."/>
            <person name="Thiergart T."/>
            <person name="Pickel B."/>
            <person name="Atanasova L."/>
            <person name="Karlsson M."/>
            <person name="Huettel B."/>
            <person name="Barry K.W."/>
            <person name="Haridas S."/>
            <person name="Chen C."/>
            <person name="Bauer D."/>
            <person name="Andreopoulos W."/>
            <person name="Pangilinan J."/>
            <person name="LaButti K."/>
            <person name="Riley R."/>
            <person name="Lipzen A."/>
            <person name="Clum A."/>
            <person name="Drula E."/>
            <person name="Henrissat B."/>
            <person name="Kohler A."/>
            <person name="Grigoriev I.V."/>
            <person name="Martin F.M."/>
            <person name="Hacquard S."/>
        </authorList>
    </citation>
    <scope>NUCLEOTIDE SEQUENCE</scope>
    <source>
        <strain evidence="1">MPI-CAGE-AT-0147</strain>
    </source>
</reference>
<dbReference type="PANTHER" id="PTHR35340:SF9">
    <property type="entry name" value="ASST-DOMAIN-CONTAINING PROTEIN"/>
    <property type="match status" value="1"/>
</dbReference>
<organism evidence="1 2">
    <name type="scientific">Dactylonectria macrodidyma</name>
    <dbReference type="NCBI Taxonomy" id="307937"/>
    <lineage>
        <taxon>Eukaryota</taxon>
        <taxon>Fungi</taxon>
        <taxon>Dikarya</taxon>
        <taxon>Ascomycota</taxon>
        <taxon>Pezizomycotina</taxon>
        <taxon>Sordariomycetes</taxon>
        <taxon>Hypocreomycetidae</taxon>
        <taxon>Hypocreales</taxon>
        <taxon>Nectriaceae</taxon>
        <taxon>Dactylonectria</taxon>
    </lineage>
</organism>
<dbReference type="Proteomes" id="UP000738349">
    <property type="component" value="Unassembled WGS sequence"/>
</dbReference>
<name>A0A9P9FWK0_9HYPO</name>
<evidence type="ECO:0000313" key="1">
    <source>
        <dbReference type="EMBL" id="KAH7176646.1"/>
    </source>
</evidence>
<sequence length="577" mass="63494">MGWRAACSINYRFVRFLFTMKSFIPRLTAASLALVPLVAGDWQYRSRPDLAPPRLNITIAATDDVEAGYLFVAPFAGFPDTPTEQHGPRQAAPYIFRDNGDLVWSGYGIYSIWATNFQAGRWKGKDILFSFEGDHNAGYGHGHGHITILDQHYETIRELRAGNHKLIDKHEFHIINEETGLVQIYQPVPRDLTEWGASAEQQWIVNAIIQELDIATGELLFEWASLDHVQPDEAILPINPGQAGSGYNSSDAWDYFHINSVDKDADGNYLISARDACAVHKINGSDGSIIWRLNGKRSDFAMANGTAFCFQHHARWLEQHEDVEIISLYDNSAHGTEHGGGSEVHTAPTSSGKILRLNTTAWTAELVAAYFPPDDLLSKSQGSTQILPGGNALVNWGSEGALTEFTRNGTPVFHSYVDSGYLGLGAENYRAFRYNWTGQPAEAPALVALQAAEGPTTAYVSWNGDTETVAWRFYAVTDGYGSREFLGEAPKTGFETSLLIPGAKVTSVVAEAIDIRGRVLTSTVSAHVEAEILPASAQLDQAISETSGDKAQESLGEETSNWYKHAILKVMRLRIDL</sequence>
<dbReference type="InterPro" id="IPR039535">
    <property type="entry name" value="ASST-like"/>
</dbReference>
<dbReference type="EMBL" id="JAGMUV010000001">
    <property type="protein sequence ID" value="KAH7176646.1"/>
    <property type="molecule type" value="Genomic_DNA"/>
</dbReference>
<accession>A0A9P9FWK0</accession>
<proteinExistence type="predicted"/>
<keyword evidence="2" id="KW-1185">Reference proteome</keyword>
<dbReference type="PANTHER" id="PTHR35340">
    <property type="entry name" value="PQQ ENZYME REPEAT PROTEIN-RELATED"/>
    <property type="match status" value="1"/>
</dbReference>
<gene>
    <name evidence="1" type="ORF">EDB81DRAFT_940534</name>
</gene>
<evidence type="ECO:0000313" key="2">
    <source>
        <dbReference type="Proteomes" id="UP000738349"/>
    </source>
</evidence>
<protein>
    <submittedName>
        <fullName evidence="1">ASST-domain-containing protein</fullName>
    </submittedName>
</protein>
<dbReference type="InterPro" id="IPR053143">
    <property type="entry name" value="Arylsulfate_ST"/>
</dbReference>
<dbReference type="Pfam" id="PF14269">
    <property type="entry name" value="Arylsulfotran_2"/>
    <property type="match status" value="1"/>
</dbReference>
<dbReference type="AlphaFoldDB" id="A0A9P9FWK0"/>
<comment type="caution">
    <text evidence="1">The sequence shown here is derived from an EMBL/GenBank/DDBJ whole genome shotgun (WGS) entry which is preliminary data.</text>
</comment>